<feature type="transmembrane region" description="Helical" evidence="6">
    <location>
        <begin position="53"/>
        <end position="73"/>
    </location>
</feature>
<organism evidence="7 8">
    <name type="scientific">Durusdinium trenchii</name>
    <dbReference type="NCBI Taxonomy" id="1381693"/>
    <lineage>
        <taxon>Eukaryota</taxon>
        <taxon>Sar</taxon>
        <taxon>Alveolata</taxon>
        <taxon>Dinophyceae</taxon>
        <taxon>Suessiales</taxon>
        <taxon>Symbiodiniaceae</taxon>
        <taxon>Durusdinium</taxon>
    </lineage>
</organism>
<evidence type="ECO:0000256" key="1">
    <source>
        <dbReference type="ARBA" id="ARBA00004370"/>
    </source>
</evidence>
<evidence type="ECO:0000256" key="4">
    <source>
        <dbReference type="ARBA" id="ARBA00022989"/>
    </source>
</evidence>
<dbReference type="Proteomes" id="UP001642484">
    <property type="component" value="Unassembled WGS sequence"/>
</dbReference>
<comment type="caution">
    <text evidence="7">The sequence shown here is derived from an EMBL/GenBank/DDBJ whole genome shotgun (WGS) entry which is preliminary data.</text>
</comment>
<keyword evidence="4 6" id="KW-1133">Transmembrane helix</keyword>
<keyword evidence="3 6" id="KW-0812">Transmembrane</keyword>
<dbReference type="Pfam" id="PF04930">
    <property type="entry name" value="FUN14"/>
    <property type="match status" value="1"/>
</dbReference>
<keyword evidence="8" id="KW-1185">Reference proteome</keyword>
<evidence type="ECO:0008006" key="9">
    <source>
        <dbReference type="Google" id="ProtNLM"/>
    </source>
</evidence>
<evidence type="ECO:0000313" key="8">
    <source>
        <dbReference type="Proteomes" id="UP001642484"/>
    </source>
</evidence>
<dbReference type="EMBL" id="CAXAMN010026583">
    <property type="protein sequence ID" value="CAK9104101.1"/>
    <property type="molecule type" value="Genomic_DNA"/>
</dbReference>
<comment type="similarity">
    <text evidence="2">Belongs to the FUN14 family.</text>
</comment>
<dbReference type="PANTHER" id="PTHR21346:SF10">
    <property type="entry name" value="TRANSMEMBRANE PROTEIN"/>
    <property type="match status" value="1"/>
</dbReference>
<gene>
    <name evidence="7" type="ORF">CCMP2556_LOCUS48826</name>
</gene>
<keyword evidence="5 6" id="KW-0472">Membrane</keyword>
<evidence type="ECO:0000256" key="5">
    <source>
        <dbReference type="ARBA" id="ARBA00023136"/>
    </source>
</evidence>
<accession>A0ABP0RTY4</accession>
<name>A0ABP0RTY4_9DINO</name>
<dbReference type="PANTHER" id="PTHR21346">
    <property type="entry name" value="FUN14 DOMAIN CONTAINING"/>
    <property type="match status" value="1"/>
</dbReference>
<evidence type="ECO:0000256" key="2">
    <source>
        <dbReference type="ARBA" id="ARBA00009160"/>
    </source>
</evidence>
<proteinExistence type="inferred from homology"/>
<feature type="transmembrane region" description="Helical" evidence="6">
    <location>
        <begin position="23"/>
        <end position="46"/>
    </location>
</feature>
<sequence length="213" mass="22327">MADESRATESSALTPAQEAFTELLAPIGAVFTLTLGSTLGFAAGVALRTVGRVAAVGVGCTFCVIQGLAYHGYIEVNWRALERDYLKLLDKDGDGQVGAGDLAHVWQKTVDCLAFNLPAGMGFTAGLAYGLGASASTSWRLSLAAGLAPRLLAGRMLLGLGATGSPAAVTGLYTWWHGPSQVRPGYCRSYLLGEPEENCTWPESLAKMRRSAA</sequence>
<evidence type="ECO:0000256" key="6">
    <source>
        <dbReference type="SAM" id="Phobius"/>
    </source>
</evidence>
<evidence type="ECO:0000256" key="3">
    <source>
        <dbReference type="ARBA" id="ARBA00022692"/>
    </source>
</evidence>
<feature type="transmembrane region" description="Helical" evidence="6">
    <location>
        <begin position="156"/>
        <end position="176"/>
    </location>
</feature>
<dbReference type="PROSITE" id="PS00018">
    <property type="entry name" value="EF_HAND_1"/>
    <property type="match status" value="1"/>
</dbReference>
<reference evidence="7 8" key="1">
    <citation type="submission" date="2024-02" db="EMBL/GenBank/DDBJ databases">
        <authorList>
            <person name="Chen Y."/>
            <person name="Shah S."/>
            <person name="Dougan E. K."/>
            <person name="Thang M."/>
            <person name="Chan C."/>
        </authorList>
    </citation>
    <scope>NUCLEOTIDE SEQUENCE [LARGE SCALE GENOMIC DNA]</scope>
</reference>
<protein>
    <recommendedName>
        <fullName evidence="9">EF-hand domain-containing protein</fullName>
    </recommendedName>
</protein>
<evidence type="ECO:0000313" key="7">
    <source>
        <dbReference type="EMBL" id="CAK9104101.1"/>
    </source>
</evidence>
<comment type="subcellular location">
    <subcellularLocation>
        <location evidence="1">Membrane</location>
    </subcellularLocation>
</comment>
<dbReference type="InterPro" id="IPR007014">
    <property type="entry name" value="FUN14"/>
</dbReference>
<dbReference type="InterPro" id="IPR018247">
    <property type="entry name" value="EF_Hand_1_Ca_BS"/>
</dbReference>
<feature type="transmembrane region" description="Helical" evidence="6">
    <location>
        <begin position="113"/>
        <end position="135"/>
    </location>
</feature>